<feature type="binding site" evidence="12">
    <location>
        <position position="115"/>
    </location>
    <ligand>
        <name>Fe cation</name>
        <dbReference type="ChEBI" id="CHEBI:24875"/>
        <label>1</label>
    </ligand>
</feature>
<name>A0A1S8TAY4_9CLOT</name>
<keyword evidence="8 12" id="KW-0408">Iron</keyword>
<dbReference type="InterPro" id="IPR004793">
    <property type="entry name" value="Desulfoferrodoxin_rbo"/>
</dbReference>
<dbReference type="GO" id="GO:0019430">
    <property type="term" value="P:removal of superoxide radicals"/>
    <property type="evidence" value="ECO:0007669"/>
    <property type="project" value="InterPro"/>
</dbReference>
<evidence type="ECO:0000256" key="9">
    <source>
        <dbReference type="ARBA" id="ARBA00024690"/>
    </source>
</evidence>
<evidence type="ECO:0000256" key="8">
    <source>
        <dbReference type="ARBA" id="ARBA00023004"/>
    </source>
</evidence>
<gene>
    <name evidence="15" type="primary">dfx</name>
    <name evidence="15" type="ORF">CLPUN_36600</name>
</gene>
<keyword evidence="15" id="KW-0560">Oxidoreductase</keyword>
<feature type="binding site" evidence="12">
    <location>
        <position position="10"/>
    </location>
    <ligand>
        <name>Fe cation</name>
        <dbReference type="ChEBI" id="CHEBI:24875"/>
        <label>1</label>
    </ligand>
</feature>
<dbReference type="EMBL" id="LZZM01000193">
    <property type="protein sequence ID" value="OOM74832.1"/>
    <property type="molecule type" value="Genomic_DNA"/>
</dbReference>
<organism evidence="15 16">
    <name type="scientific">Clostridium puniceum</name>
    <dbReference type="NCBI Taxonomy" id="29367"/>
    <lineage>
        <taxon>Bacteria</taxon>
        <taxon>Bacillati</taxon>
        <taxon>Bacillota</taxon>
        <taxon>Clostridia</taxon>
        <taxon>Eubacteriales</taxon>
        <taxon>Clostridiaceae</taxon>
        <taxon>Clostridium</taxon>
    </lineage>
</organism>
<dbReference type="AlphaFoldDB" id="A0A1S8TAY4"/>
<dbReference type="PANTHER" id="PTHR36541">
    <property type="entry name" value="SUPEROXIDE REDUCTASE-RELATED"/>
    <property type="match status" value="1"/>
</dbReference>
<dbReference type="Pfam" id="PF01880">
    <property type="entry name" value="Desulfoferrodox"/>
    <property type="match status" value="1"/>
</dbReference>
<feature type="binding site" evidence="12">
    <location>
        <position position="112"/>
    </location>
    <ligand>
        <name>Fe cation</name>
        <dbReference type="ChEBI" id="CHEBI:24875"/>
        <label>1</label>
    </ligand>
</feature>
<dbReference type="SUPFAM" id="SSF49367">
    <property type="entry name" value="Superoxide reductase-like"/>
    <property type="match status" value="1"/>
</dbReference>
<comment type="cofactor">
    <cofactor evidence="12">
        <name>Fe(2+)</name>
        <dbReference type="ChEBI" id="CHEBI:29033"/>
    </cofactor>
    <text evidence="12">Binds 1 Fe(2+) ion per subunit. The iron ion 2 is coordinated via four histidines and one cysteine residue.</text>
</comment>
<feature type="binding site" evidence="12">
    <location>
        <position position="46"/>
    </location>
    <ligand>
        <name>Fe cation</name>
        <dbReference type="ChEBI" id="CHEBI:24875"/>
        <label>1</label>
    </ligand>
</feature>
<feature type="domain" description="Desulfoferrodoxin ferrous iron-binding" evidence="13">
    <location>
        <begin position="39"/>
        <end position="120"/>
    </location>
</feature>
<dbReference type="InterPro" id="IPR002742">
    <property type="entry name" value="Desulfoferrodoxin_Fe-bd_dom"/>
</dbReference>
<feature type="binding site" evidence="12">
    <location>
        <position position="72"/>
    </location>
    <ligand>
        <name>Fe cation</name>
        <dbReference type="ChEBI" id="CHEBI:24875"/>
        <label>1</label>
    </ligand>
</feature>
<keyword evidence="16" id="KW-1185">Reference proteome</keyword>
<dbReference type="OrthoDB" id="9814936at2"/>
<dbReference type="CDD" id="cd00974">
    <property type="entry name" value="DSRD"/>
    <property type="match status" value="1"/>
</dbReference>
<dbReference type="InterPro" id="IPR051233">
    <property type="entry name" value="Desulfoferrodoxin_SOR"/>
</dbReference>
<evidence type="ECO:0000313" key="15">
    <source>
        <dbReference type="EMBL" id="OOM74832.1"/>
    </source>
</evidence>
<comment type="cofactor">
    <cofactor evidence="12">
        <name>Fe(3+)</name>
        <dbReference type="ChEBI" id="CHEBI:29034"/>
    </cofactor>
    <text evidence="12">Binds 1 Fe(3+) ion per subunit. The iron ion 1 is coordinated via 4 cysteine residues.</text>
</comment>
<feature type="domain" description="Desulfoferrodoxin N-terminal" evidence="14">
    <location>
        <begin position="4"/>
        <end position="34"/>
    </location>
</feature>
<evidence type="ECO:0000256" key="6">
    <source>
        <dbReference type="ARBA" id="ARBA00022723"/>
    </source>
</evidence>
<evidence type="ECO:0000259" key="14">
    <source>
        <dbReference type="Pfam" id="PF06397"/>
    </source>
</evidence>
<dbReference type="NCBIfam" id="TIGR00332">
    <property type="entry name" value="neela_ferrous"/>
    <property type="match status" value="1"/>
</dbReference>
<feature type="binding site" evidence="12">
    <location>
        <position position="26"/>
    </location>
    <ligand>
        <name>Fe cation</name>
        <dbReference type="ChEBI" id="CHEBI:24875"/>
        <label>1</label>
    </ligand>
</feature>
<keyword evidence="7" id="KW-0249">Electron transport</keyword>
<dbReference type="RefSeq" id="WP_077848668.1">
    <property type="nucleotide sequence ID" value="NZ_LZZM01000193.1"/>
</dbReference>
<dbReference type="InterPro" id="IPR038094">
    <property type="entry name" value="Desulfoferrodoxin_N_sf"/>
</dbReference>
<evidence type="ECO:0000256" key="5">
    <source>
        <dbReference type="ARBA" id="ARBA00022448"/>
    </source>
</evidence>
<evidence type="ECO:0000256" key="2">
    <source>
        <dbReference type="ARBA" id="ARBA00005941"/>
    </source>
</evidence>
<dbReference type="InterPro" id="IPR036073">
    <property type="entry name" value="Desulfoferrodoxin_Fe-bd_dom_sf"/>
</dbReference>
<dbReference type="Gene3D" id="2.20.28.100">
    <property type="entry name" value="Desulphoferrodoxin, N-terminal domain"/>
    <property type="match status" value="1"/>
</dbReference>
<comment type="caution">
    <text evidence="15">The sequence shown here is derived from an EMBL/GenBank/DDBJ whole genome shotgun (WGS) entry which is preliminary data.</text>
</comment>
<evidence type="ECO:0000256" key="4">
    <source>
        <dbReference type="ARBA" id="ARBA00014839"/>
    </source>
</evidence>
<evidence type="ECO:0000256" key="1">
    <source>
        <dbReference type="ARBA" id="ARBA00001973"/>
    </source>
</evidence>
<comment type="cofactor">
    <cofactor evidence="1">
        <name>Cu(2+)</name>
        <dbReference type="ChEBI" id="CHEBI:29036"/>
    </cofactor>
</comment>
<dbReference type="NCBIfam" id="TIGR00320">
    <property type="entry name" value="dfx_rbo"/>
    <property type="match status" value="1"/>
</dbReference>
<accession>A0A1S8TAY4</accession>
<dbReference type="GO" id="GO:0050605">
    <property type="term" value="F:superoxide reductase activity"/>
    <property type="evidence" value="ECO:0007669"/>
    <property type="project" value="UniProtKB-EC"/>
</dbReference>
<evidence type="ECO:0000256" key="12">
    <source>
        <dbReference type="PIRSR" id="PIRSR604793-1"/>
    </source>
</evidence>
<dbReference type="InterPro" id="IPR004462">
    <property type="entry name" value="Desulfoferrodoxin_N"/>
</dbReference>
<keyword evidence="5" id="KW-0813">Transport</keyword>
<evidence type="ECO:0000256" key="3">
    <source>
        <dbReference type="ARBA" id="ARBA00012679"/>
    </source>
</evidence>
<evidence type="ECO:0000256" key="11">
    <source>
        <dbReference type="ARBA" id="ARBA00047448"/>
    </source>
</evidence>
<dbReference type="SUPFAM" id="SSF57802">
    <property type="entry name" value="Rubredoxin-like"/>
    <property type="match status" value="1"/>
</dbReference>
<dbReference type="NCBIfam" id="TIGR00319">
    <property type="entry name" value="desulf_FeS4"/>
    <property type="match status" value="1"/>
</dbReference>
<comment type="function">
    <text evidence="9">Catalyzes the one-electron reduction of superoxide anion radical to hydrogen peroxide at a nonheme ferrous iron center. Plays a fundamental role in case of oxidative stress via its superoxide detoxification activity.</text>
</comment>
<dbReference type="Gene3D" id="2.60.40.730">
    <property type="entry name" value="SOR catalytic domain"/>
    <property type="match status" value="1"/>
</dbReference>
<evidence type="ECO:0000256" key="10">
    <source>
        <dbReference type="ARBA" id="ARBA00031398"/>
    </source>
</evidence>
<protein>
    <recommendedName>
        <fullName evidence="4">Desulfoferrodoxin</fullName>
        <ecNumber evidence="3">1.15.1.2</ecNumber>
    </recommendedName>
    <alternativeName>
        <fullName evidence="10">Superoxide reductase</fullName>
    </alternativeName>
</protein>
<evidence type="ECO:0000256" key="7">
    <source>
        <dbReference type="ARBA" id="ARBA00022982"/>
    </source>
</evidence>
<feature type="binding site" evidence="12">
    <location>
        <position position="66"/>
    </location>
    <ligand>
        <name>Fe cation</name>
        <dbReference type="ChEBI" id="CHEBI:24875"/>
        <label>1</label>
    </ligand>
</feature>
<keyword evidence="6 12" id="KW-0479">Metal-binding</keyword>
<reference evidence="15 16" key="1">
    <citation type="submission" date="2016-05" db="EMBL/GenBank/DDBJ databases">
        <title>Microbial solvent formation.</title>
        <authorList>
            <person name="Poehlein A."/>
            <person name="Montoya Solano J.D."/>
            <person name="Flitsch S."/>
            <person name="Krabben P."/>
            <person name="Duerre P."/>
            <person name="Daniel R."/>
        </authorList>
    </citation>
    <scope>NUCLEOTIDE SEQUENCE [LARGE SCALE GENOMIC DNA]</scope>
    <source>
        <strain evidence="15 16">DSM 2619</strain>
    </source>
</reference>
<proteinExistence type="inferred from homology"/>
<dbReference type="PANTHER" id="PTHR36541:SF1">
    <property type="entry name" value="SUPEROXIDE REDUCTASE-RELATED"/>
    <property type="match status" value="1"/>
</dbReference>
<dbReference type="GO" id="GO:0005506">
    <property type="term" value="F:iron ion binding"/>
    <property type="evidence" value="ECO:0007669"/>
    <property type="project" value="InterPro"/>
</dbReference>
<dbReference type="STRING" id="29367.CLPUN_36600"/>
<evidence type="ECO:0000313" key="16">
    <source>
        <dbReference type="Proteomes" id="UP000190890"/>
    </source>
</evidence>
<comment type="similarity">
    <text evidence="2">Belongs to the desulfoferrodoxin family.</text>
</comment>
<dbReference type="Pfam" id="PF06397">
    <property type="entry name" value="Desulfoferrod_N"/>
    <property type="match status" value="1"/>
</dbReference>
<feature type="binding site" evidence="12">
    <location>
        <position position="27"/>
    </location>
    <ligand>
        <name>Fe cation</name>
        <dbReference type="ChEBI" id="CHEBI:24875"/>
        <label>1</label>
    </ligand>
</feature>
<dbReference type="Proteomes" id="UP000190890">
    <property type="component" value="Unassembled WGS sequence"/>
</dbReference>
<evidence type="ECO:0000259" key="13">
    <source>
        <dbReference type="Pfam" id="PF01880"/>
    </source>
</evidence>
<feature type="binding site" evidence="12">
    <location>
        <position position="7"/>
    </location>
    <ligand>
        <name>Fe cation</name>
        <dbReference type="ChEBI" id="CHEBI:24875"/>
        <label>1</label>
    </ligand>
</feature>
<comment type="catalytic activity">
    <reaction evidence="11">
        <text>reduced [rubredoxin] + superoxide + 2 H(+) = oxidized [rubredoxin] + H2O2</text>
        <dbReference type="Rhea" id="RHEA:21324"/>
        <dbReference type="Rhea" id="RHEA-COMP:10302"/>
        <dbReference type="Rhea" id="RHEA-COMP:10303"/>
        <dbReference type="ChEBI" id="CHEBI:15378"/>
        <dbReference type="ChEBI" id="CHEBI:16240"/>
        <dbReference type="ChEBI" id="CHEBI:18421"/>
        <dbReference type="ChEBI" id="CHEBI:29033"/>
        <dbReference type="ChEBI" id="CHEBI:29034"/>
        <dbReference type="EC" id="1.15.1.2"/>
    </reaction>
</comment>
<sequence length="122" mass="13481">MVSFYRCELCGNIVGLIKNGGGQLVCCGKHMTKLDANSTDAAQEKHVPLAERKDDKIYVKVGSAEHPMADEHYIEWIAVVTEKGTERVSLSPGEKPEAVFVDKGKATVYAYCNLHGLWKIEI</sequence>
<dbReference type="EC" id="1.15.1.2" evidence="3"/>